<reference evidence="1 2" key="1">
    <citation type="submission" date="2024-01" db="EMBL/GenBank/DDBJ databases">
        <title>Genome assemblies of Stephania.</title>
        <authorList>
            <person name="Yang L."/>
        </authorList>
    </citation>
    <scope>NUCLEOTIDE SEQUENCE [LARGE SCALE GENOMIC DNA]</scope>
    <source>
        <strain evidence="1">QJT</strain>
        <tissue evidence="1">Leaf</tissue>
    </source>
</reference>
<dbReference type="EMBL" id="JBBNAE010000005">
    <property type="protein sequence ID" value="KAK9124110.1"/>
    <property type="molecule type" value="Genomic_DNA"/>
</dbReference>
<accession>A0AAP0IZL8</accession>
<dbReference type="Proteomes" id="UP001417504">
    <property type="component" value="Unassembled WGS sequence"/>
</dbReference>
<gene>
    <name evidence="1" type="ORF">Sjap_013712</name>
</gene>
<protein>
    <submittedName>
        <fullName evidence="1">Uncharacterized protein</fullName>
    </submittedName>
</protein>
<keyword evidence="2" id="KW-1185">Reference proteome</keyword>
<dbReference type="AlphaFoldDB" id="A0AAP0IZL8"/>
<sequence>MKNPDSSPPKLPITEPKAMDSSVCPSHNIICSVGGVVQDYRGLVWGRENLTRM</sequence>
<organism evidence="1 2">
    <name type="scientific">Stephania japonica</name>
    <dbReference type="NCBI Taxonomy" id="461633"/>
    <lineage>
        <taxon>Eukaryota</taxon>
        <taxon>Viridiplantae</taxon>
        <taxon>Streptophyta</taxon>
        <taxon>Embryophyta</taxon>
        <taxon>Tracheophyta</taxon>
        <taxon>Spermatophyta</taxon>
        <taxon>Magnoliopsida</taxon>
        <taxon>Ranunculales</taxon>
        <taxon>Menispermaceae</taxon>
        <taxon>Menispermoideae</taxon>
        <taxon>Cissampelideae</taxon>
        <taxon>Stephania</taxon>
    </lineage>
</organism>
<proteinExistence type="predicted"/>
<evidence type="ECO:0000313" key="2">
    <source>
        <dbReference type="Proteomes" id="UP001417504"/>
    </source>
</evidence>
<evidence type="ECO:0000313" key="1">
    <source>
        <dbReference type="EMBL" id="KAK9124110.1"/>
    </source>
</evidence>
<comment type="caution">
    <text evidence="1">The sequence shown here is derived from an EMBL/GenBank/DDBJ whole genome shotgun (WGS) entry which is preliminary data.</text>
</comment>
<name>A0AAP0IZL8_9MAGN</name>